<reference evidence="1 2" key="1">
    <citation type="journal article" date="2014" name="Proc. Natl. Acad. Sci. U.S.A.">
        <title>Trajectory and genomic determinants of fungal-pathogen speciation and host adaptation.</title>
        <authorList>
            <person name="Hu X."/>
            <person name="Xiao G."/>
            <person name="Zheng P."/>
            <person name="Shang Y."/>
            <person name="Su Y."/>
            <person name="Zhang X."/>
            <person name="Liu X."/>
            <person name="Zhan S."/>
            <person name="St Leger R.J."/>
            <person name="Wang C."/>
        </authorList>
    </citation>
    <scope>NUCLEOTIDE SEQUENCE [LARGE SCALE GENOMIC DNA]</scope>
    <source>
        <strain evidence="1 2">ARSEF 549</strain>
    </source>
</reference>
<dbReference type="Gene3D" id="3.10.129.110">
    <property type="entry name" value="Polyketide synthase dehydratase"/>
    <property type="match status" value="1"/>
</dbReference>
<dbReference type="InterPro" id="IPR042104">
    <property type="entry name" value="PKS_dehydratase_sf"/>
</dbReference>
<keyword evidence="2" id="KW-1185">Reference proteome</keyword>
<dbReference type="EMBL" id="AZNF01000002">
    <property type="protein sequence ID" value="KID70212.1"/>
    <property type="molecule type" value="Genomic_DNA"/>
</dbReference>
<name>A0A0B4FR43_METAF</name>
<accession>A0A0B4FR43</accession>
<proteinExistence type="predicted"/>
<gene>
    <name evidence="1" type="ORF">MAN_02726</name>
</gene>
<comment type="caution">
    <text evidence="1">The sequence shown here is derived from an EMBL/GenBank/DDBJ whole genome shotgun (WGS) entry which is preliminary data.</text>
</comment>
<dbReference type="HOGENOM" id="CLU_1855755_0_0_1"/>
<organism evidence="1 2">
    <name type="scientific">Metarhizium anisopliae (strain ARSEF 549)</name>
    <dbReference type="NCBI Taxonomy" id="3151832"/>
    <lineage>
        <taxon>Eukaryota</taxon>
        <taxon>Fungi</taxon>
        <taxon>Dikarya</taxon>
        <taxon>Ascomycota</taxon>
        <taxon>Pezizomycotina</taxon>
        <taxon>Sordariomycetes</taxon>
        <taxon>Hypocreomycetidae</taxon>
        <taxon>Hypocreales</taxon>
        <taxon>Clavicipitaceae</taxon>
        <taxon>Metarhizium</taxon>
    </lineage>
</organism>
<dbReference type="Proteomes" id="UP000031186">
    <property type="component" value="Unassembled WGS sequence"/>
</dbReference>
<evidence type="ECO:0000313" key="1">
    <source>
        <dbReference type="EMBL" id="KID70212.1"/>
    </source>
</evidence>
<dbReference type="AlphaFoldDB" id="A0A0B4FR43"/>
<sequence length="139" mass="14484">MSGDYTVGRVAVPDTAASMHSAHETQPIVLTSFMDLMFQFSPLLGAGAGFGSMPSLLMPSAIGDVGISTRPPNTPSESVRVVAAGRLGRQSPGSASFCIGAWHAVCGEPVVIMEDFKTSPVKGGMGADQKPRLPCYKLE</sequence>
<evidence type="ECO:0000313" key="2">
    <source>
        <dbReference type="Proteomes" id="UP000031186"/>
    </source>
</evidence>
<feature type="non-terminal residue" evidence="1">
    <location>
        <position position="1"/>
    </location>
</feature>
<protein>
    <submittedName>
        <fullName evidence="1">Polyketide synthase</fullName>
    </submittedName>
</protein>
<dbReference type="VEuPathDB" id="FungiDB:MAN_02726"/>